<keyword evidence="1" id="KW-1133">Transmembrane helix</keyword>
<reference evidence="2 3" key="1">
    <citation type="submission" date="2024-02" db="EMBL/GenBank/DDBJ databases">
        <title>Rhodopirellula caenicola NBRC 110016.</title>
        <authorList>
            <person name="Ichikawa N."/>
            <person name="Katano-Makiyama Y."/>
            <person name="Hidaka K."/>
        </authorList>
    </citation>
    <scope>NUCLEOTIDE SEQUENCE [LARGE SCALE GENOMIC DNA]</scope>
    <source>
        <strain evidence="2 3">NBRC 110016</strain>
    </source>
</reference>
<protein>
    <recommendedName>
        <fullName evidence="4">Transmembrane protein</fullName>
    </recommendedName>
</protein>
<sequence length="83" mass="9704">MAVGLPERHRLALPLRGNSPLESFYSSTGMVVLLPPHMIFMLGLRLRLGIVCRFITVSRFARYRFVSQSEEYRKMGDRKMKMR</sequence>
<name>A0ABP9VPS1_9BACT</name>
<keyword evidence="3" id="KW-1185">Reference proteome</keyword>
<comment type="caution">
    <text evidence="2">The sequence shown here is derived from an EMBL/GenBank/DDBJ whole genome shotgun (WGS) entry which is preliminary data.</text>
</comment>
<evidence type="ECO:0008006" key="4">
    <source>
        <dbReference type="Google" id="ProtNLM"/>
    </source>
</evidence>
<accession>A0ABP9VPS1</accession>
<evidence type="ECO:0000313" key="2">
    <source>
        <dbReference type="EMBL" id="GAA5506786.1"/>
    </source>
</evidence>
<dbReference type="Proteomes" id="UP001416858">
    <property type="component" value="Unassembled WGS sequence"/>
</dbReference>
<evidence type="ECO:0000313" key="3">
    <source>
        <dbReference type="Proteomes" id="UP001416858"/>
    </source>
</evidence>
<gene>
    <name evidence="2" type="ORF">Rcae01_02239</name>
</gene>
<evidence type="ECO:0000256" key="1">
    <source>
        <dbReference type="SAM" id="Phobius"/>
    </source>
</evidence>
<keyword evidence="1" id="KW-0472">Membrane</keyword>
<dbReference type="EMBL" id="BAABRO010000004">
    <property type="protein sequence ID" value="GAA5506786.1"/>
    <property type="molecule type" value="Genomic_DNA"/>
</dbReference>
<proteinExistence type="predicted"/>
<feature type="transmembrane region" description="Helical" evidence="1">
    <location>
        <begin position="24"/>
        <end position="44"/>
    </location>
</feature>
<organism evidence="2 3">
    <name type="scientific">Novipirellula caenicola</name>
    <dbReference type="NCBI Taxonomy" id="1536901"/>
    <lineage>
        <taxon>Bacteria</taxon>
        <taxon>Pseudomonadati</taxon>
        <taxon>Planctomycetota</taxon>
        <taxon>Planctomycetia</taxon>
        <taxon>Pirellulales</taxon>
        <taxon>Pirellulaceae</taxon>
        <taxon>Novipirellula</taxon>
    </lineage>
</organism>
<keyword evidence="1" id="KW-0812">Transmembrane</keyword>